<keyword evidence="1" id="KW-0732">Signal</keyword>
<name>A0ABN9GGD9_9NEOB</name>
<gene>
    <name evidence="2" type="ORF">SPARVUS_LOCUS14031834</name>
</gene>
<keyword evidence="3" id="KW-1185">Reference proteome</keyword>
<feature type="signal peptide" evidence="1">
    <location>
        <begin position="1"/>
        <end position="20"/>
    </location>
</feature>
<evidence type="ECO:0000256" key="1">
    <source>
        <dbReference type="SAM" id="SignalP"/>
    </source>
</evidence>
<feature type="chain" id="PRO_5046963670" description="Cytochrome c oxidase subunit I" evidence="1">
    <location>
        <begin position="21"/>
        <end position="36"/>
    </location>
</feature>
<evidence type="ECO:0000313" key="3">
    <source>
        <dbReference type="Proteomes" id="UP001162483"/>
    </source>
</evidence>
<protein>
    <recommendedName>
        <fullName evidence="4">Cytochrome c oxidase subunit I</fullName>
    </recommendedName>
</protein>
<reference evidence="2" key="1">
    <citation type="submission" date="2023-05" db="EMBL/GenBank/DDBJ databases">
        <authorList>
            <person name="Stuckert A."/>
        </authorList>
    </citation>
    <scope>NUCLEOTIDE SEQUENCE</scope>
</reference>
<sequence length="36" mass="4128">MNGGLLFWVLLALCMKEVFSSWTSHSHLNTHSNPLR</sequence>
<accession>A0ABN9GGD9</accession>
<evidence type="ECO:0000313" key="2">
    <source>
        <dbReference type="EMBL" id="CAI9607999.1"/>
    </source>
</evidence>
<proteinExistence type="predicted"/>
<dbReference type="EMBL" id="CATNWA010018539">
    <property type="protein sequence ID" value="CAI9607999.1"/>
    <property type="molecule type" value="Genomic_DNA"/>
</dbReference>
<dbReference type="Proteomes" id="UP001162483">
    <property type="component" value="Unassembled WGS sequence"/>
</dbReference>
<evidence type="ECO:0008006" key="4">
    <source>
        <dbReference type="Google" id="ProtNLM"/>
    </source>
</evidence>
<organism evidence="2 3">
    <name type="scientific">Staurois parvus</name>
    <dbReference type="NCBI Taxonomy" id="386267"/>
    <lineage>
        <taxon>Eukaryota</taxon>
        <taxon>Metazoa</taxon>
        <taxon>Chordata</taxon>
        <taxon>Craniata</taxon>
        <taxon>Vertebrata</taxon>
        <taxon>Euteleostomi</taxon>
        <taxon>Amphibia</taxon>
        <taxon>Batrachia</taxon>
        <taxon>Anura</taxon>
        <taxon>Neobatrachia</taxon>
        <taxon>Ranoidea</taxon>
        <taxon>Ranidae</taxon>
        <taxon>Staurois</taxon>
    </lineage>
</organism>
<comment type="caution">
    <text evidence="2">The sequence shown here is derived from an EMBL/GenBank/DDBJ whole genome shotgun (WGS) entry which is preliminary data.</text>
</comment>